<dbReference type="PANTHER" id="PTHR33603:SF1">
    <property type="entry name" value="RIBOSOMAL RNA LARGE SUBUNIT METHYLTRANSFERASE H"/>
    <property type="match status" value="1"/>
</dbReference>
<keyword evidence="2 5" id="KW-0808">Transferase</keyword>
<dbReference type="SUPFAM" id="SSF75217">
    <property type="entry name" value="alpha/beta knot"/>
    <property type="match status" value="1"/>
</dbReference>
<organism evidence="6">
    <name type="scientific">Caldimicrobium thiodismutans</name>
    <dbReference type="NCBI Taxonomy" id="1653476"/>
    <lineage>
        <taxon>Bacteria</taxon>
        <taxon>Pseudomonadati</taxon>
        <taxon>Thermodesulfobacteriota</taxon>
        <taxon>Thermodesulfobacteria</taxon>
        <taxon>Thermodesulfobacteriales</taxon>
        <taxon>Thermodesulfobacteriaceae</taxon>
        <taxon>Caldimicrobium</taxon>
    </lineage>
</organism>
<sequence length="157" mass="18053">MKWKVIFLIAPGPLKYPFVKEGLSYFLKGLSKWIKVEGIFPRLKGAYSSKVERLKAEEELFLRHLPENSYLIVLDERGRAFNTTSFTELLNSLQGQWKNITFLIGGPEGVSEELKKRAHLTLRLSDLTLNHEIALLVLVEALYRAFSIIKGHPYHRA</sequence>
<evidence type="ECO:0000256" key="3">
    <source>
        <dbReference type="ARBA" id="ARBA00022691"/>
    </source>
</evidence>
<comment type="caution">
    <text evidence="6">The sequence shown here is derived from an EMBL/GenBank/DDBJ whole genome shotgun (WGS) entry which is preliminary data.</text>
</comment>
<protein>
    <recommendedName>
        <fullName evidence="5">Ribosomal RNA large subunit methyltransferase H</fullName>
        <ecNumber evidence="5">2.1.1.177</ecNumber>
    </recommendedName>
    <alternativeName>
        <fullName evidence="5">23S rRNA (pseudouridine1915-N3)-methyltransferase</fullName>
    </alternativeName>
    <alternativeName>
        <fullName evidence="5">23S rRNA m3Psi1915 methyltransferase</fullName>
    </alternativeName>
    <alternativeName>
        <fullName evidence="5">rRNA (pseudouridine-N3-)-methyltransferase RlmH</fullName>
    </alternativeName>
</protein>
<comment type="subcellular location">
    <subcellularLocation>
        <location evidence="5">Cytoplasm</location>
    </subcellularLocation>
</comment>
<dbReference type="GO" id="GO:0070038">
    <property type="term" value="F:rRNA (pseudouridine-N3-)-methyltransferase activity"/>
    <property type="evidence" value="ECO:0007669"/>
    <property type="project" value="UniProtKB-UniRule"/>
</dbReference>
<evidence type="ECO:0000256" key="1">
    <source>
        <dbReference type="ARBA" id="ARBA00022603"/>
    </source>
</evidence>
<evidence type="ECO:0000256" key="5">
    <source>
        <dbReference type="HAMAP-Rule" id="MF_00658"/>
    </source>
</evidence>
<keyword evidence="3 5" id="KW-0949">S-adenosyl-L-methionine</keyword>
<evidence type="ECO:0000256" key="2">
    <source>
        <dbReference type="ARBA" id="ARBA00022679"/>
    </source>
</evidence>
<dbReference type="Gene3D" id="3.40.1280.10">
    <property type="match status" value="1"/>
</dbReference>
<dbReference type="PIRSF" id="PIRSF004505">
    <property type="entry name" value="MT_bac"/>
    <property type="match status" value="1"/>
</dbReference>
<dbReference type="InterPro" id="IPR029026">
    <property type="entry name" value="tRNA_m1G_MTases_N"/>
</dbReference>
<gene>
    <name evidence="5" type="primary">rlmH</name>
    <name evidence="6" type="ORF">ENT73_02475</name>
</gene>
<proteinExistence type="inferred from homology"/>
<name>A0A832GN36_9BACT</name>
<dbReference type="InterPro" id="IPR003742">
    <property type="entry name" value="RlmH-like"/>
</dbReference>
<dbReference type="GO" id="GO:0005737">
    <property type="term" value="C:cytoplasm"/>
    <property type="evidence" value="ECO:0007669"/>
    <property type="project" value="UniProtKB-SubCell"/>
</dbReference>
<reference evidence="6" key="1">
    <citation type="journal article" date="2020" name="mSystems">
        <title>Genome- and Community-Level Interaction Insights into Carbon Utilization and Element Cycling Functions of Hydrothermarchaeota in Hydrothermal Sediment.</title>
        <authorList>
            <person name="Zhou Z."/>
            <person name="Liu Y."/>
            <person name="Xu W."/>
            <person name="Pan J."/>
            <person name="Luo Z.H."/>
            <person name="Li M."/>
        </authorList>
    </citation>
    <scope>NUCLEOTIDE SEQUENCE [LARGE SCALE GENOMIC DNA]</scope>
    <source>
        <strain evidence="6">SpSt-605</strain>
    </source>
</reference>
<keyword evidence="5" id="KW-0963">Cytoplasm</keyword>
<evidence type="ECO:0000313" key="6">
    <source>
        <dbReference type="EMBL" id="HGV54942.1"/>
    </source>
</evidence>
<keyword evidence="1 5" id="KW-0489">Methyltransferase</keyword>
<comment type="similarity">
    <text evidence="4 5">Belongs to the RNA methyltransferase RlmH family.</text>
</comment>
<feature type="binding site" evidence="5">
    <location>
        <position position="74"/>
    </location>
    <ligand>
        <name>S-adenosyl-L-methionine</name>
        <dbReference type="ChEBI" id="CHEBI:59789"/>
    </ligand>
</feature>
<dbReference type="Pfam" id="PF02590">
    <property type="entry name" value="SPOUT_MTase"/>
    <property type="match status" value="1"/>
</dbReference>
<dbReference type="InterPro" id="IPR029028">
    <property type="entry name" value="Alpha/beta_knot_MTases"/>
</dbReference>
<dbReference type="PANTHER" id="PTHR33603">
    <property type="entry name" value="METHYLTRANSFERASE"/>
    <property type="match status" value="1"/>
</dbReference>
<comment type="subunit">
    <text evidence="5">Homodimer.</text>
</comment>
<accession>A0A832GN36</accession>
<dbReference type="HAMAP" id="MF_00658">
    <property type="entry name" value="23SrRNA_methyltr_H"/>
    <property type="match status" value="1"/>
</dbReference>
<dbReference type="CDD" id="cd18081">
    <property type="entry name" value="RlmH-like"/>
    <property type="match status" value="1"/>
</dbReference>
<evidence type="ECO:0000256" key="4">
    <source>
        <dbReference type="ARBA" id="ARBA00038303"/>
    </source>
</evidence>
<comment type="catalytic activity">
    <reaction evidence="5">
        <text>pseudouridine(1915) in 23S rRNA + S-adenosyl-L-methionine = N(3)-methylpseudouridine(1915) in 23S rRNA + S-adenosyl-L-homocysteine + H(+)</text>
        <dbReference type="Rhea" id="RHEA:42752"/>
        <dbReference type="Rhea" id="RHEA-COMP:10221"/>
        <dbReference type="Rhea" id="RHEA-COMP:10222"/>
        <dbReference type="ChEBI" id="CHEBI:15378"/>
        <dbReference type="ChEBI" id="CHEBI:57856"/>
        <dbReference type="ChEBI" id="CHEBI:59789"/>
        <dbReference type="ChEBI" id="CHEBI:65314"/>
        <dbReference type="ChEBI" id="CHEBI:74486"/>
        <dbReference type="EC" id="2.1.1.177"/>
    </reaction>
</comment>
<keyword evidence="5" id="KW-0698">rRNA processing</keyword>
<dbReference type="EMBL" id="DSZU01000040">
    <property type="protein sequence ID" value="HGV54942.1"/>
    <property type="molecule type" value="Genomic_DNA"/>
</dbReference>
<dbReference type="EC" id="2.1.1.177" evidence="5"/>
<feature type="binding site" evidence="5">
    <location>
        <begin position="124"/>
        <end position="129"/>
    </location>
    <ligand>
        <name>S-adenosyl-L-methionine</name>
        <dbReference type="ChEBI" id="CHEBI:59789"/>
    </ligand>
</feature>
<comment type="function">
    <text evidence="5">Specifically methylates the pseudouridine at position 1915 (m3Psi1915) in 23S rRNA.</text>
</comment>
<feature type="binding site" evidence="5">
    <location>
        <position position="105"/>
    </location>
    <ligand>
        <name>S-adenosyl-L-methionine</name>
        <dbReference type="ChEBI" id="CHEBI:59789"/>
    </ligand>
</feature>
<dbReference type="AlphaFoldDB" id="A0A832GN36"/>